<dbReference type="CDD" id="cd05911">
    <property type="entry name" value="Firefly_Luc_like"/>
    <property type="match status" value="1"/>
</dbReference>
<evidence type="ECO:0000313" key="8">
    <source>
        <dbReference type="EMBL" id="KAK7603657.1"/>
    </source>
</evidence>
<evidence type="ECO:0000259" key="6">
    <source>
        <dbReference type="Pfam" id="PF00501"/>
    </source>
</evidence>
<keyword evidence="5" id="KW-0812">Transmembrane</keyword>
<evidence type="ECO:0000256" key="3">
    <source>
        <dbReference type="ARBA" id="ARBA00022598"/>
    </source>
</evidence>
<dbReference type="InterPro" id="IPR045851">
    <property type="entry name" value="AMP-bd_C_sf"/>
</dbReference>
<dbReference type="InterPro" id="IPR025110">
    <property type="entry name" value="AMP-bd_C"/>
</dbReference>
<dbReference type="FunFam" id="3.30.300.30:FF:000007">
    <property type="entry name" value="4-coumarate--CoA ligase 2"/>
    <property type="match status" value="1"/>
</dbReference>
<feature type="transmembrane region" description="Helical" evidence="5">
    <location>
        <begin position="87"/>
        <end position="108"/>
    </location>
</feature>
<dbReference type="EMBL" id="JBBCAQ010000006">
    <property type="protein sequence ID" value="KAK7603657.1"/>
    <property type="molecule type" value="Genomic_DNA"/>
</dbReference>
<evidence type="ECO:0000256" key="4">
    <source>
        <dbReference type="ARBA" id="ARBA00023140"/>
    </source>
</evidence>
<dbReference type="GO" id="GO:0016405">
    <property type="term" value="F:CoA-ligase activity"/>
    <property type="evidence" value="ECO:0007669"/>
    <property type="project" value="TreeGrafter"/>
</dbReference>
<dbReference type="PROSITE" id="PS00455">
    <property type="entry name" value="AMP_BINDING"/>
    <property type="match status" value="1"/>
</dbReference>
<dbReference type="SUPFAM" id="SSF56801">
    <property type="entry name" value="Acetyl-CoA synthetase-like"/>
    <property type="match status" value="1"/>
</dbReference>
<name>A0AAN9TTW5_9HEMI</name>
<proteinExistence type="inferred from homology"/>
<dbReference type="Gene3D" id="2.30.38.10">
    <property type="entry name" value="Luciferase, Domain 3"/>
    <property type="match status" value="1"/>
</dbReference>
<protein>
    <submittedName>
        <fullName evidence="8">Uncharacterized protein</fullName>
    </submittedName>
</protein>
<dbReference type="Gene3D" id="3.40.50.980">
    <property type="match status" value="2"/>
</dbReference>
<evidence type="ECO:0000256" key="1">
    <source>
        <dbReference type="ARBA" id="ARBA00004275"/>
    </source>
</evidence>
<keyword evidence="9" id="KW-1185">Reference proteome</keyword>
<comment type="similarity">
    <text evidence="2">Belongs to the ATP-dependent AMP-binding enzyme family.</text>
</comment>
<dbReference type="Proteomes" id="UP001367676">
    <property type="component" value="Unassembled WGS sequence"/>
</dbReference>
<dbReference type="InterPro" id="IPR020845">
    <property type="entry name" value="AMP-binding_CS"/>
</dbReference>
<dbReference type="Pfam" id="PF13193">
    <property type="entry name" value="AMP-binding_C"/>
    <property type="match status" value="1"/>
</dbReference>
<dbReference type="PANTHER" id="PTHR24096">
    <property type="entry name" value="LONG-CHAIN-FATTY-ACID--COA LIGASE"/>
    <property type="match status" value="1"/>
</dbReference>
<comment type="caution">
    <text evidence="8">The sequence shown here is derived from an EMBL/GenBank/DDBJ whole genome shotgun (WGS) entry which is preliminary data.</text>
</comment>
<evidence type="ECO:0000313" key="9">
    <source>
        <dbReference type="Proteomes" id="UP001367676"/>
    </source>
</evidence>
<gene>
    <name evidence="8" type="ORF">V9T40_003656</name>
</gene>
<dbReference type="PANTHER" id="PTHR24096:SF149">
    <property type="entry name" value="AMP-BINDING DOMAIN-CONTAINING PROTEIN-RELATED"/>
    <property type="match status" value="1"/>
</dbReference>
<dbReference type="Gene3D" id="3.30.300.30">
    <property type="match status" value="1"/>
</dbReference>
<dbReference type="InterPro" id="IPR000873">
    <property type="entry name" value="AMP-dep_synth/lig_dom"/>
</dbReference>
<keyword evidence="3" id="KW-0436">Ligase</keyword>
<evidence type="ECO:0000259" key="7">
    <source>
        <dbReference type="Pfam" id="PF13193"/>
    </source>
</evidence>
<comment type="subcellular location">
    <subcellularLocation>
        <location evidence="1">Peroxisome</location>
    </subcellularLocation>
</comment>
<keyword evidence="5" id="KW-1133">Transmembrane helix</keyword>
<sequence>MAARILNSPDFKTPNFLTDLNQSVGEYLWKILQQSKNRECLVHAHTGERRTLDQIIQQSTNLAIQLQNLNCGPDTVIGIISENRHEYLVVVLATFFAGAILTCFNPLYTIGELENSLGISQPSILFCSSVDEKIEKLIKSTSTIQQIISFDHEEGTPATTLLFENFIKPTQAKLQVVHKDPESIAAILYSSGTTGFPKGVAITNKNIIYMLKLFRDENIFGIQKKSTIIEFAPMFHAYGLFVLLQSIVLEIRVVFLQKFEEIVFLQCIERYQVKILFTVPPIVMFLLKDSRVDDFDLSSIEKIICGAASLKYEIEKAIRKKLKLRTLSQAYGMTECTLACTLRHKRTGKMGSSGSALSGVQMKIVDPISNKMLPPNQSGEICIRGLGVTKGYYRNEKATADTFDQEGWLHSGDIGYYDEDGDIFIVDRLKELIKYNAYQISPAELESILMKHEKVNDAAVIGVPNDIVGEIPTAFVVKKPGSTISEKELVDYAAALVSPQKKLRGGVVFTEQIPKNPSGKILRRKLKEIYKTLISRY</sequence>
<dbReference type="AlphaFoldDB" id="A0AAN9TTW5"/>
<feature type="domain" description="AMP-dependent synthetase/ligase" evidence="6">
    <location>
        <begin position="33"/>
        <end position="393"/>
    </location>
</feature>
<dbReference type="GO" id="GO:0005777">
    <property type="term" value="C:peroxisome"/>
    <property type="evidence" value="ECO:0007669"/>
    <property type="project" value="UniProtKB-SubCell"/>
</dbReference>
<feature type="domain" description="AMP-binding enzyme C-terminal" evidence="7">
    <location>
        <begin position="444"/>
        <end position="520"/>
    </location>
</feature>
<keyword evidence="4" id="KW-0576">Peroxisome</keyword>
<evidence type="ECO:0000256" key="5">
    <source>
        <dbReference type="SAM" id="Phobius"/>
    </source>
</evidence>
<dbReference type="Pfam" id="PF00501">
    <property type="entry name" value="AMP-binding"/>
    <property type="match status" value="1"/>
</dbReference>
<keyword evidence="5" id="KW-0472">Membrane</keyword>
<organism evidence="8 9">
    <name type="scientific">Parthenolecanium corni</name>
    <dbReference type="NCBI Taxonomy" id="536013"/>
    <lineage>
        <taxon>Eukaryota</taxon>
        <taxon>Metazoa</taxon>
        <taxon>Ecdysozoa</taxon>
        <taxon>Arthropoda</taxon>
        <taxon>Hexapoda</taxon>
        <taxon>Insecta</taxon>
        <taxon>Pterygota</taxon>
        <taxon>Neoptera</taxon>
        <taxon>Paraneoptera</taxon>
        <taxon>Hemiptera</taxon>
        <taxon>Sternorrhyncha</taxon>
        <taxon>Coccoidea</taxon>
        <taxon>Coccidae</taxon>
        <taxon>Parthenolecanium</taxon>
    </lineage>
</organism>
<accession>A0AAN9TTW5</accession>
<evidence type="ECO:0000256" key="2">
    <source>
        <dbReference type="ARBA" id="ARBA00006432"/>
    </source>
</evidence>
<reference evidence="8 9" key="1">
    <citation type="submission" date="2024-03" db="EMBL/GenBank/DDBJ databases">
        <title>Adaptation during the transition from Ophiocordyceps entomopathogen to insect associate is accompanied by gene loss and intensified selection.</title>
        <authorList>
            <person name="Ward C.M."/>
            <person name="Onetto C.A."/>
            <person name="Borneman A.R."/>
        </authorList>
    </citation>
    <scope>NUCLEOTIDE SEQUENCE [LARGE SCALE GENOMIC DNA]</scope>
    <source>
        <strain evidence="8">AWRI1</strain>
        <tissue evidence="8">Single Adult Female</tissue>
    </source>
</reference>